<dbReference type="PANTHER" id="PTHR10314">
    <property type="entry name" value="CYSTATHIONINE BETA-SYNTHASE"/>
    <property type="match status" value="1"/>
</dbReference>
<protein>
    <submittedName>
        <fullName evidence="4">Pyridoxal-phosphate dependent enzyme</fullName>
    </submittedName>
</protein>
<dbReference type="EMBL" id="BAAASL010000004">
    <property type="protein sequence ID" value="GAA2711187.1"/>
    <property type="molecule type" value="Genomic_DNA"/>
</dbReference>
<dbReference type="Proteomes" id="UP001500886">
    <property type="component" value="Unassembled WGS sequence"/>
</dbReference>
<keyword evidence="5" id="KW-1185">Reference proteome</keyword>
<dbReference type="SUPFAM" id="SSF53686">
    <property type="entry name" value="Tryptophan synthase beta subunit-like PLP-dependent enzymes"/>
    <property type="match status" value="1"/>
</dbReference>
<sequence length="330" mass="34946">MNHPPYRDPYEVIDELGRLTTLDAGPLAQGLRLRAVHGSPATETSFKSILGLGLLLLARERGLLAEGQPVIESTSGSLGLGLAVAGRMLGHPVHLVSDPGIPEVTRLKIELAGATVHLIERPHPVLGTQQARDDLLQSMLEQHPEFYWTNQNDSPLNPEVYTRWVVPHLMRTLDFSRIVAGIFCVGSGGHFSALSAMLDGKGVPSYVADRHGSITFGGEPAPSILRGTGNQNRIPAVIEAARSRVAGVYRVSDDEACAGVRQLCTRGISVGGSSGVCYVGAQRLAADLVRLTGAGGTGQPGADGEILTFFADRGELYGTTLLNCGEKSTP</sequence>
<dbReference type="Gene3D" id="3.40.50.1100">
    <property type="match status" value="2"/>
</dbReference>
<organism evidence="4 5">
    <name type="scientific">Streptomyces luteosporeus</name>
    <dbReference type="NCBI Taxonomy" id="173856"/>
    <lineage>
        <taxon>Bacteria</taxon>
        <taxon>Bacillati</taxon>
        <taxon>Actinomycetota</taxon>
        <taxon>Actinomycetes</taxon>
        <taxon>Kitasatosporales</taxon>
        <taxon>Streptomycetaceae</taxon>
        <taxon>Streptomyces</taxon>
    </lineage>
</organism>
<proteinExistence type="predicted"/>
<evidence type="ECO:0000256" key="1">
    <source>
        <dbReference type="ARBA" id="ARBA00001933"/>
    </source>
</evidence>
<comment type="caution">
    <text evidence="4">The sequence shown here is derived from an EMBL/GenBank/DDBJ whole genome shotgun (WGS) entry which is preliminary data.</text>
</comment>
<comment type="cofactor">
    <cofactor evidence="1">
        <name>pyridoxal 5'-phosphate</name>
        <dbReference type="ChEBI" id="CHEBI:597326"/>
    </cofactor>
</comment>
<keyword evidence="2" id="KW-0663">Pyridoxal phosphate</keyword>
<dbReference type="Pfam" id="PF00291">
    <property type="entry name" value="PALP"/>
    <property type="match status" value="1"/>
</dbReference>
<evidence type="ECO:0000259" key="3">
    <source>
        <dbReference type="Pfam" id="PF00291"/>
    </source>
</evidence>
<accession>A0ABN3TN63</accession>
<name>A0ABN3TN63_9ACTN</name>
<dbReference type="RefSeq" id="WP_344433745.1">
    <property type="nucleotide sequence ID" value="NZ_BAAASL010000004.1"/>
</dbReference>
<reference evidence="4 5" key="1">
    <citation type="journal article" date="2019" name="Int. J. Syst. Evol. Microbiol.">
        <title>The Global Catalogue of Microorganisms (GCM) 10K type strain sequencing project: providing services to taxonomists for standard genome sequencing and annotation.</title>
        <authorList>
            <consortium name="The Broad Institute Genomics Platform"/>
            <consortium name="The Broad Institute Genome Sequencing Center for Infectious Disease"/>
            <person name="Wu L."/>
            <person name="Ma J."/>
        </authorList>
    </citation>
    <scope>NUCLEOTIDE SEQUENCE [LARGE SCALE GENOMIC DNA]</scope>
    <source>
        <strain evidence="4 5">JCM 4542</strain>
    </source>
</reference>
<dbReference type="InterPro" id="IPR050214">
    <property type="entry name" value="Cys_Synth/Cystath_Beta-Synth"/>
</dbReference>
<evidence type="ECO:0000313" key="4">
    <source>
        <dbReference type="EMBL" id="GAA2711187.1"/>
    </source>
</evidence>
<dbReference type="InterPro" id="IPR001926">
    <property type="entry name" value="TrpB-like_PALP"/>
</dbReference>
<evidence type="ECO:0000313" key="5">
    <source>
        <dbReference type="Proteomes" id="UP001500886"/>
    </source>
</evidence>
<feature type="domain" description="Tryptophan synthase beta chain-like PALP" evidence="3">
    <location>
        <begin position="45"/>
        <end position="286"/>
    </location>
</feature>
<evidence type="ECO:0000256" key="2">
    <source>
        <dbReference type="ARBA" id="ARBA00022898"/>
    </source>
</evidence>
<gene>
    <name evidence="4" type="ORF">GCM10010315_12440</name>
</gene>
<dbReference type="InterPro" id="IPR036052">
    <property type="entry name" value="TrpB-like_PALP_sf"/>
</dbReference>